<evidence type="ECO:0000313" key="1">
    <source>
        <dbReference type="EMBL" id="ERG96602.1"/>
    </source>
</evidence>
<evidence type="ECO:0000313" key="2">
    <source>
        <dbReference type="Proteomes" id="UP000030710"/>
    </source>
</evidence>
<proteinExistence type="predicted"/>
<reference evidence="1 2" key="1">
    <citation type="journal article" date="2013" name="PLoS ONE">
        <title>Assembly-driven community genomics of a hypersaline microbial ecosystem.</title>
        <authorList>
            <person name="Podell S."/>
            <person name="Ugalde J.A."/>
            <person name="Narasingarao P."/>
            <person name="Banfield J.F."/>
            <person name="Heidelberg K.B."/>
            <person name="Allen E.E."/>
        </authorList>
    </citation>
    <scope>NUCLEOTIDE SEQUENCE [LARGE SCALE GENOMIC DNA]</scope>
    <source>
        <strain evidence="2">J07HQW2</strain>
    </source>
</reference>
<name>U1PS41_9EURY</name>
<organism evidence="1 2">
    <name type="scientific">Haloquadratum walsbyi J07HQW2</name>
    <dbReference type="NCBI Taxonomy" id="1238425"/>
    <lineage>
        <taxon>Archaea</taxon>
        <taxon>Methanobacteriati</taxon>
        <taxon>Methanobacteriota</taxon>
        <taxon>Stenosarchaea group</taxon>
        <taxon>Halobacteria</taxon>
        <taxon>Halobacteriales</taxon>
        <taxon>Haloferacaceae</taxon>
        <taxon>Haloquadratum</taxon>
    </lineage>
</organism>
<accession>U1PS41</accession>
<sequence length="37" mass="4090">MITVDEVRVLTAPGAGEAVRNRIDTPLERILTLLARE</sequence>
<dbReference type="AlphaFoldDB" id="U1PS41"/>
<gene>
    <name evidence="1" type="ORF">J07HQW2_03082</name>
</gene>
<dbReference type="EMBL" id="KE356561">
    <property type="protein sequence ID" value="ERG96602.1"/>
    <property type="molecule type" value="Genomic_DNA"/>
</dbReference>
<dbReference type="Proteomes" id="UP000030710">
    <property type="component" value="Unassembled WGS sequence"/>
</dbReference>
<protein>
    <submittedName>
        <fullName evidence="1">Uncharacterized protein</fullName>
    </submittedName>
</protein>
<dbReference type="HOGENOM" id="CLU_3338385_0_0_2"/>